<evidence type="ECO:0000256" key="1">
    <source>
        <dbReference type="SAM" id="MobiDB-lite"/>
    </source>
</evidence>
<feature type="compositionally biased region" description="Basic and acidic residues" evidence="1">
    <location>
        <begin position="445"/>
        <end position="458"/>
    </location>
</feature>
<dbReference type="EMBL" id="CCKQ01004039">
    <property type="protein sequence ID" value="CDW75173.1"/>
    <property type="molecule type" value="Genomic_DNA"/>
</dbReference>
<protein>
    <submittedName>
        <fullName evidence="2">Uncharacterized protein</fullName>
    </submittedName>
</protein>
<name>A0A078A114_STYLE</name>
<feature type="compositionally biased region" description="Polar residues" evidence="1">
    <location>
        <begin position="472"/>
        <end position="484"/>
    </location>
</feature>
<evidence type="ECO:0000313" key="2">
    <source>
        <dbReference type="EMBL" id="CDW75173.1"/>
    </source>
</evidence>
<accession>A0A078A114</accession>
<feature type="compositionally biased region" description="Basic and acidic residues" evidence="1">
    <location>
        <begin position="209"/>
        <end position="223"/>
    </location>
</feature>
<feature type="region of interest" description="Disordered" evidence="1">
    <location>
        <begin position="190"/>
        <end position="226"/>
    </location>
</feature>
<evidence type="ECO:0000313" key="3">
    <source>
        <dbReference type="Proteomes" id="UP000039865"/>
    </source>
</evidence>
<gene>
    <name evidence="2" type="primary">Contig14297.g15229</name>
    <name evidence="2" type="ORF">STYLEM_4160</name>
</gene>
<feature type="compositionally biased region" description="Low complexity" evidence="1">
    <location>
        <begin position="459"/>
        <end position="471"/>
    </location>
</feature>
<dbReference type="InParanoid" id="A0A078A114"/>
<keyword evidence="3" id="KW-1185">Reference proteome</keyword>
<proteinExistence type="predicted"/>
<feature type="region of interest" description="Disordered" evidence="1">
    <location>
        <begin position="646"/>
        <end position="684"/>
    </location>
</feature>
<reference evidence="2 3" key="1">
    <citation type="submission" date="2014-06" db="EMBL/GenBank/DDBJ databases">
        <authorList>
            <person name="Swart Estienne"/>
        </authorList>
    </citation>
    <scope>NUCLEOTIDE SEQUENCE [LARGE SCALE GENOMIC DNA]</scope>
    <source>
        <strain evidence="2 3">130c</strain>
    </source>
</reference>
<dbReference type="AlphaFoldDB" id="A0A078A114"/>
<dbReference type="OrthoDB" id="10666359at2759"/>
<dbReference type="Proteomes" id="UP000039865">
    <property type="component" value="Unassembled WGS sequence"/>
</dbReference>
<organism evidence="2 3">
    <name type="scientific">Stylonychia lemnae</name>
    <name type="common">Ciliate</name>
    <dbReference type="NCBI Taxonomy" id="5949"/>
    <lineage>
        <taxon>Eukaryota</taxon>
        <taxon>Sar</taxon>
        <taxon>Alveolata</taxon>
        <taxon>Ciliophora</taxon>
        <taxon>Intramacronucleata</taxon>
        <taxon>Spirotrichea</taxon>
        <taxon>Stichotrichia</taxon>
        <taxon>Sporadotrichida</taxon>
        <taxon>Oxytrichidae</taxon>
        <taxon>Stylonychinae</taxon>
        <taxon>Stylonychia</taxon>
    </lineage>
</organism>
<sequence>MNKALSVQGVGTQMTIQSQNTRGNGSQLFDQVMKEQDAKLNNVQIDDENDEYMCTNEELKELNLDNLQSPILDQNPVFIQLRGKLVNFYKRLNKYNIDPQSVRIDNLNLKKTLFEALKKLLRCVIITEDRSLQQNQLNRLYNWFNAKSDALESKESSLAQKMREEQMQKRREMKKNLMEQQSMTYFPPIKKGQKQGGIGGPFDQKSLGAKRDQSERTLTEKTRQTSQMQFTVSRNTIMGAESALDLSSKQFKQEPNMSPIKASYQSVSILQQQPSTFQGYLNRDGGTGGIYTDPSIAYLTPLQETELEEMLEKMDIKDKEYAKHQTTIKKAWLQWGKNQAIRGQKAVQAFERANYGSNFQKLAATSQNRTKSQAIGSTQKKYYYYAMTEQQFLQDPTSSESEMETDESKTKQSVSLKNQNKKDKSSKLKKRSSPYSSGGDSDSDQDGRSDLSRDDGKPKVQIQQQIIKPIQARSTSQGYYTQQPQKEKQMIDLSFEDYQQELNKRGLAPDLGESFLHRNLSKQAANQLNQSLIKLELHKETSRRKIEQLRWQHSSIINGNNQQYNADDQIDNPLKKGSEAMTLSIFSRPNNNQSTIVEYNNVLPEDNYRQFSMTQAKGLFNPKINMEYQKRLAYALQEAEKVRAKIGNQGGGGQKKKAAQSASPNKKKAAKGGEEEEEEQPKVATRNDVRILTLLKAPFRAENYDYRTEQMQEVEDLKQHLAKNNLNVSADIIHKAIVLPEEDDRYDGDKNYPKIDELLFVNPFAKPKKKKKGKKNKKK</sequence>
<feature type="region of interest" description="Disordered" evidence="1">
    <location>
        <begin position="394"/>
        <end position="485"/>
    </location>
</feature>